<dbReference type="CDD" id="cd06346">
    <property type="entry name" value="PBP1_ABC_ligand_binding-like"/>
    <property type="match status" value="1"/>
</dbReference>
<dbReference type="NCBIfam" id="TIGR01409">
    <property type="entry name" value="TAT_signal_seq"/>
    <property type="match status" value="1"/>
</dbReference>
<accession>A0A1R3WLY9</accession>
<dbReference type="Gene3D" id="3.40.50.2300">
    <property type="match status" value="2"/>
</dbReference>
<evidence type="ECO:0000256" key="1">
    <source>
        <dbReference type="ARBA" id="ARBA00010062"/>
    </source>
</evidence>
<evidence type="ECO:0000259" key="4">
    <source>
        <dbReference type="Pfam" id="PF13458"/>
    </source>
</evidence>
<evidence type="ECO:0000313" key="5">
    <source>
        <dbReference type="EMBL" id="SIT78456.1"/>
    </source>
</evidence>
<keyword evidence="2" id="KW-0732">Signal</keyword>
<comment type="similarity">
    <text evidence="1">Belongs to the leucine-binding protein family.</text>
</comment>
<organism evidence="5 6">
    <name type="scientific">Pontibaca methylaminivorans</name>
    <dbReference type="NCBI Taxonomy" id="515897"/>
    <lineage>
        <taxon>Bacteria</taxon>
        <taxon>Pseudomonadati</taxon>
        <taxon>Pseudomonadota</taxon>
        <taxon>Alphaproteobacteria</taxon>
        <taxon>Rhodobacterales</taxon>
        <taxon>Roseobacteraceae</taxon>
        <taxon>Pontibaca</taxon>
    </lineage>
</organism>
<sequence length="453" mass="47883">MTRNTTNRNRPEDPKRRQFMQTAGAAGGLVTLSTTFGTPLWAQSAPPQVPIGQVVAFTGSAAEYGNFYRDAVGLALMQVNEAAKEVFGGPIVSKHIAEDSNTLPTPAIEAARKLVEADGVPAIVAAWSSGVTVAVATSVTIPSGVLQVGNGTTSPLVSVLPEDEGADLLFRTSPSDLLQGVVAADLAAGNVMEDYKFATAATIYINNPYGQGLSNAFADAFEKRGGKVLAQVAHPEEVQPTYRSQLSAALKDKPDLLFLPTYPAHTAAILKESRDIFQFTSWQFTDANRSSEVLDAVGGAELAGKLGTVPSADPESESYKSFVDSYKAAFSHDRIPPFTETTYDAGMVIGLALAKAIADGITDASEITGRVLADQLRPIANPPGERIIGGSQAEITKALQMIRDGQDIDYVGAGGSVDFDQNGDVKTPVAIWKFTEDGDETVMIVKAEDIPEE</sequence>
<dbReference type="InterPro" id="IPR006311">
    <property type="entry name" value="TAT_signal"/>
</dbReference>
<dbReference type="Pfam" id="PF13458">
    <property type="entry name" value="Peripla_BP_6"/>
    <property type="match status" value="1"/>
</dbReference>
<dbReference type="AlphaFoldDB" id="A0A1R3WLY9"/>
<dbReference type="EMBL" id="FTPS01000001">
    <property type="protein sequence ID" value="SIT78456.1"/>
    <property type="molecule type" value="Genomic_DNA"/>
</dbReference>
<dbReference type="InterPro" id="IPR028082">
    <property type="entry name" value="Peripla_BP_I"/>
</dbReference>
<evidence type="ECO:0000313" key="6">
    <source>
        <dbReference type="Proteomes" id="UP000192455"/>
    </source>
</evidence>
<keyword evidence="6" id="KW-1185">Reference proteome</keyword>
<gene>
    <name evidence="5" type="ORF">SAMN05421849_0963</name>
</gene>
<name>A0A1R3WLY9_9RHOB</name>
<dbReference type="InterPro" id="IPR019546">
    <property type="entry name" value="TAT_signal_bac_arc"/>
</dbReference>
<dbReference type="STRING" id="515897.SAMN05421849_0963"/>
<keyword evidence="3" id="KW-0813">Transport</keyword>
<dbReference type="PROSITE" id="PS51318">
    <property type="entry name" value="TAT"/>
    <property type="match status" value="1"/>
</dbReference>
<protein>
    <submittedName>
        <fullName evidence="5">Amino acid/amide ABC transporter substrate-binding protein, HAAT family</fullName>
    </submittedName>
</protein>
<dbReference type="SUPFAM" id="SSF53822">
    <property type="entry name" value="Periplasmic binding protein-like I"/>
    <property type="match status" value="1"/>
</dbReference>
<keyword evidence="3" id="KW-0029">Amino-acid transport</keyword>
<proteinExistence type="inferred from homology"/>
<dbReference type="Proteomes" id="UP000192455">
    <property type="component" value="Unassembled WGS sequence"/>
</dbReference>
<evidence type="ECO:0000256" key="3">
    <source>
        <dbReference type="ARBA" id="ARBA00022970"/>
    </source>
</evidence>
<reference evidence="5 6" key="1">
    <citation type="submission" date="2017-01" db="EMBL/GenBank/DDBJ databases">
        <authorList>
            <person name="Mah S.A."/>
            <person name="Swanson W.J."/>
            <person name="Moy G.W."/>
            <person name="Vacquier V.D."/>
        </authorList>
    </citation>
    <scope>NUCLEOTIDE SEQUENCE [LARGE SCALE GENOMIC DNA]</scope>
    <source>
        <strain evidence="5 6">DSM 21219</strain>
    </source>
</reference>
<dbReference type="PANTHER" id="PTHR30483">
    <property type="entry name" value="LEUCINE-SPECIFIC-BINDING PROTEIN"/>
    <property type="match status" value="1"/>
</dbReference>
<dbReference type="InterPro" id="IPR051010">
    <property type="entry name" value="BCAA_transport"/>
</dbReference>
<feature type="domain" description="Leucine-binding protein" evidence="4">
    <location>
        <begin position="49"/>
        <end position="360"/>
    </location>
</feature>
<dbReference type="PANTHER" id="PTHR30483:SF6">
    <property type="entry name" value="PERIPLASMIC BINDING PROTEIN OF ABC TRANSPORTER FOR NATURAL AMINO ACIDS"/>
    <property type="match status" value="1"/>
</dbReference>
<dbReference type="InterPro" id="IPR028081">
    <property type="entry name" value="Leu-bd"/>
</dbReference>
<dbReference type="GO" id="GO:0006865">
    <property type="term" value="P:amino acid transport"/>
    <property type="evidence" value="ECO:0007669"/>
    <property type="project" value="UniProtKB-KW"/>
</dbReference>
<evidence type="ECO:0000256" key="2">
    <source>
        <dbReference type="ARBA" id="ARBA00022729"/>
    </source>
</evidence>